<dbReference type="HOGENOM" id="CLU_028700_0_0_1"/>
<protein>
    <recommendedName>
        <fullName evidence="2">C2H2-type domain-containing protein</fullName>
    </recommendedName>
</protein>
<keyword evidence="4" id="KW-1185">Reference proteome</keyword>
<feature type="compositionally biased region" description="Basic and acidic residues" evidence="1">
    <location>
        <begin position="392"/>
        <end position="403"/>
    </location>
</feature>
<feature type="compositionally biased region" description="Polar residues" evidence="1">
    <location>
        <begin position="336"/>
        <end position="350"/>
    </location>
</feature>
<dbReference type="GO" id="GO:0000492">
    <property type="term" value="P:box C/D snoRNP assembly"/>
    <property type="evidence" value="ECO:0007669"/>
    <property type="project" value="TreeGrafter"/>
</dbReference>
<dbReference type="InParanoid" id="B3M874"/>
<feature type="compositionally biased region" description="Polar residues" evidence="1">
    <location>
        <begin position="452"/>
        <end position="468"/>
    </location>
</feature>
<evidence type="ECO:0000259" key="2">
    <source>
        <dbReference type="PROSITE" id="PS00028"/>
    </source>
</evidence>
<dbReference type="PROSITE" id="PS00028">
    <property type="entry name" value="ZINC_FINGER_C2H2_1"/>
    <property type="match status" value="1"/>
</dbReference>
<evidence type="ECO:0000313" key="3">
    <source>
        <dbReference type="EMBL" id="EDV41013.2"/>
    </source>
</evidence>
<feature type="compositionally biased region" description="Basic and acidic residues" evidence="1">
    <location>
        <begin position="325"/>
        <end position="335"/>
    </location>
</feature>
<gene>
    <name evidence="3" type="primary">Dana\GF10807</name>
    <name evidence="3" type="synonym">dana_GLEANR_10765</name>
    <name evidence="3" type="ORF">GF10807</name>
</gene>
<dbReference type="InterPro" id="IPR039136">
    <property type="entry name" value="NUFIP1-like"/>
</dbReference>
<dbReference type="GeneID" id="6493674"/>
<feature type="compositionally biased region" description="Polar residues" evidence="1">
    <location>
        <begin position="241"/>
        <end position="251"/>
    </location>
</feature>
<feature type="compositionally biased region" description="Basic and acidic residues" evidence="1">
    <location>
        <begin position="469"/>
        <end position="478"/>
    </location>
</feature>
<feature type="region of interest" description="Disordered" evidence="1">
    <location>
        <begin position="179"/>
        <end position="278"/>
    </location>
</feature>
<dbReference type="OrthoDB" id="273070at2759"/>
<dbReference type="STRING" id="7217.B3M874"/>
<evidence type="ECO:0000313" key="4">
    <source>
        <dbReference type="Proteomes" id="UP000007801"/>
    </source>
</evidence>
<accession>B3M874</accession>
<dbReference type="GO" id="GO:0005634">
    <property type="term" value="C:nucleus"/>
    <property type="evidence" value="ECO:0007669"/>
    <property type="project" value="TreeGrafter"/>
</dbReference>
<feature type="compositionally biased region" description="Basic and acidic residues" evidence="1">
    <location>
        <begin position="179"/>
        <end position="199"/>
    </location>
</feature>
<proteinExistence type="predicted"/>
<dbReference type="eggNOG" id="ENOG502QPTB">
    <property type="taxonomic scope" value="Eukaryota"/>
</dbReference>
<dbReference type="InterPro" id="IPR019496">
    <property type="entry name" value="NUFIP1_cons_dom"/>
</dbReference>
<dbReference type="Proteomes" id="UP000007801">
    <property type="component" value="Unassembled WGS sequence"/>
</dbReference>
<dbReference type="PANTHER" id="PTHR13309:SF0">
    <property type="entry name" value="FMR1-INTERACTING PROTEIN NUFIP1"/>
    <property type="match status" value="1"/>
</dbReference>
<feature type="compositionally biased region" description="Basic residues" evidence="1">
    <location>
        <begin position="207"/>
        <end position="225"/>
    </location>
</feature>
<dbReference type="EMBL" id="CH902618">
    <property type="protein sequence ID" value="EDV41013.2"/>
    <property type="molecule type" value="Genomic_DNA"/>
</dbReference>
<dbReference type="PANTHER" id="PTHR13309">
    <property type="entry name" value="NUCLEAR FRAGILE X MENTAL RETARDATION PROTEIN INTERACTING PROTEIN 1"/>
    <property type="match status" value="1"/>
</dbReference>
<dbReference type="GO" id="GO:0003723">
    <property type="term" value="F:RNA binding"/>
    <property type="evidence" value="ECO:0007669"/>
    <property type="project" value="InterPro"/>
</dbReference>
<dbReference type="CTD" id="40043"/>
<organism evidence="3 4">
    <name type="scientific">Drosophila ananassae</name>
    <name type="common">Fruit fly</name>
    <dbReference type="NCBI Taxonomy" id="7217"/>
    <lineage>
        <taxon>Eukaryota</taxon>
        <taxon>Metazoa</taxon>
        <taxon>Ecdysozoa</taxon>
        <taxon>Arthropoda</taxon>
        <taxon>Hexapoda</taxon>
        <taxon>Insecta</taxon>
        <taxon>Pterygota</taxon>
        <taxon>Neoptera</taxon>
        <taxon>Endopterygota</taxon>
        <taxon>Diptera</taxon>
        <taxon>Brachycera</taxon>
        <taxon>Muscomorpha</taxon>
        <taxon>Ephydroidea</taxon>
        <taxon>Drosophilidae</taxon>
        <taxon>Drosophila</taxon>
        <taxon>Sophophora</taxon>
    </lineage>
</organism>
<feature type="region of interest" description="Disordered" evidence="1">
    <location>
        <begin position="292"/>
        <end position="483"/>
    </location>
</feature>
<evidence type="ECO:0000256" key="1">
    <source>
        <dbReference type="SAM" id="MobiDB-lite"/>
    </source>
</evidence>
<dbReference type="Pfam" id="PF10453">
    <property type="entry name" value="NUFIP1"/>
    <property type="match status" value="1"/>
</dbReference>
<dbReference type="FunCoup" id="B3M874">
    <property type="interactions" value="2125"/>
</dbReference>
<dbReference type="InterPro" id="IPR013087">
    <property type="entry name" value="Znf_C2H2_type"/>
</dbReference>
<feature type="region of interest" description="Disordered" evidence="1">
    <location>
        <begin position="1"/>
        <end position="29"/>
    </location>
</feature>
<feature type="compositionally biased region" description="Acidic residues" evidence="1">
    <location>
        <begin position="299"/>
        <end position="321"/>
    </location>
</feature>
<feature type="domain" description="C2H2-type" evidence="2">
    <location>
        <begin position="86"/>
        <end position="106"/>
    </location>
</feature>
<name>B3M874_DROAN</name>
<reference evidence="3 4" key="1">
    <citation type="journal article" date="2007" name="Nature">
        <title>Evolution of genes and genomes on the Drosophila phylogeny.</title>
        <authorList>
            <consortium name="Drosophila 12 Genomes Consortium"/>
            <person name="Clark A.G."/>
            <person name="Eisen M.B."/>
            <person name="Smith D.R."/>
            <person name="Bergman C.M."/>
            <person name="Oliver B."/>
            <person name="Markow T.A."/>
            <person name="Kaufman T.C."/>
            <person name="Kellis M."/>
            <person name="Gelbart W."/>
            <person name="Iyer V.N."/>
            <person name="Pollard D.A."/>
            <person name="Sackton T.B."/>
            <person name="Larracuente A.M."/>
            <person name="Singh N.D."/>
            <person name="Abad J.P."/>
            <person name="Abt D.N."/>
            <person name="Adryan B."/>
            <person name="Aguade M."/>
            <person name="Akashi H."/>
            <person name="Anderson W.W."/>
            <person name="Aquadro C.F."/>
            <person name="Ardell D.H."/>
            <person name="Arguello R."/>
            <person name="Artieri C.G."/>
            <person name="Barbash D.A."/>
            <person name="Barker D."/>
            <person name="Barsanti P."/>
            <person name="Batterham P."/>
            <person name="Batzoglou S."/>
            <person name="Begun D."/>
            <person name="Bhutkar A."/>
            <person name="Blanco E."/>
            <person name="Bosak S.A."/>
            <person name="Bradley R.K."/>
            <person name="Brand A.D."/>
            <person name="Brent M.R."/>
            <person name="Brooks A.N."/>
            <person name="Brown R.H."/>
            <person name="Butlin R.K."/>
            <person name="Caggese C."/>
            <person name="Calvi B.R."/>
            <person name="Bernardo de Carvalho A."/>
            <person name="Caspi A."/>
            <person name="Castrezana S."/>
            <person name="Celniker S.E."/>
            <person name="Chang J.L."/>
            <person name="Chapple C."/>
            <person name="Chatterji S."/>
            <person name="Chinwalla A."/>
            <person name="Civetta A."/>
            <person name="Clifton S.W."/>
            <person name="Comeron J.M."/>
            <person name="Costello J.C."/>
            <person name="Coyne J.A."/>
            <person name="Daub J."/>
            <person name="David R.G."/>
            <person name="Delcher A.L."/>
            <person name="Delehaunty K."/>
            <person name="Do C.B."/>
            <person name="Ebling H."/>
            <person name="Edwards K."/>
            <person name="Eickbush T."/>
            <person name="Evans J.D."/>
            <person name="Filipski A."/>
            <person name="Findeiss S."/>
            <person name="Freyhult E."/>
            <person name="Fulton L."/>
            <person name="Fulton R."/>
            <person name="Garcia A.C."/>
            <person name="Gardiner A."/>
            <person name="Garfield D.A."/>
            <person name="Garvin B.E."/>
            <person name="Gibson G."/>
            <person name="Gilbert D."/>
            <person name="Gnerre S."/>
            <person name="Godfrey J."/>
            <person name="Good R."/>
            <person name="Gotea V."/>
            <person name="Gravely B."/>
            <person name="Greenberg A.J."/>
            <person name="Griffiths-Jones S."/>
            <person name="Gross S."/>
            <person name="Guigo R."/>
            <person name="Gustafson E.A."/>
            <person name="Haerty W."/>
            <person name="Hahn M.W."/>
            <person name="Halligan D.L."/>
            <person name="Halpern A.L."/>
            <person name="Halter G.M."/>
            <person name="Han M.V."/>
            <person name="Heger A."/>
            <person name="Hillier L."/>
            <person name="Hinrichs A.S."/>
            <person name="Holmes I."/>
            <person name="Hoskins R.A."/>
            <person name="Hubisz M.J."/>
            <person name="Hultmark D."/>
            <person name="Huntley M.A."/>
            <person name="Jaffe D.B."/>
            <person name="Jagadeeshan S."/>
            <person name="Jeck W.R."/>
            <person name="Johnson J."/>
            <person name="Jones C.D."/>
            <person name="Jordan W.C."/>
            <person name="Karpen G.H."/>
            <person name="Kataoka E."/>
            <person name="Keightley P.D."/>
            <person name="Kheradpour P."/>
            <person name="Kirkness E.F."/>
            <person name="Koerich L.B."/>
            <person name="Kristiansen K."/>
            <person name="Kudrna D."/>
            <person name="Kulathinal R.J."/>
            <person name="Kumar S."/>
            <person name="Kwok R."/>
            <person name="Lander E."/>
            <person name="Langley C.H."/>
            <person name="Lapoint R."/>
            <person name="Lazzaro B.P."/>
            <person name="Lee S.J."/>
            <person name="Levesque L."/>
            <person name="Li R."/>
            <person name="Lin C.F."/>
            <person name="Lin M.F."/>
            <person name="Lindblad-Toh K."/>
            <person name="Llopart A."/>
            <person name="Long M."/>
            <person name="Low L."/>
            <person name="Lozovsky E."/>
            <person name="Lu J."/>
            <person name="Luo M."/>
            <person name="Machado C.A."/>
            <person name="Makalowski W."/>
            <person name="Marzo M."/>
            <person name="Matsuda M."/>
            <person name="Matzkin L."/>
            <person name="McAllister B."/>
            <person name="McBride C.S."/>
            <person name="McKernan B."/>
            <person name="McKernan K."/>
            <person name="Mendez-Lago M."/>
            <person name="Minx P."/>
            <person name="Mollenhauer M.U."/>
            <person name="Montooth K."/>
            <person name="Mount S.M."/>
            <person name="Mu X."/>
            <person name="Myers E."/>
            <person name="Negre B."/>
            <person name="Newfeld S."/>
            <person name="Nielsen R."/>
            <person name="Noor M.A."/>
            <person name="O'Grady P."/>
            <person name="Pachter L."/>
            <person name="Papaceit M."/>
            <person name="Parisi M.J."/>
            <person name="Parisi M."/>
            <person name="Parts L."/>
            <person name="Pedersen J.S."/>
            <person name="Pesole G."/>
            <person name="Phillippy A.M."/>
            <person name="Ponting C.P."/>
            <person name="Pop M."/>
            <person name="Porcelli D."/>
            <person name="Powell J.R."/>
            <person name="Prohaska S."/>
            <person name="Pruitt K."/>
            <person name="Puig M."/>
            <person name="Quesneville H."/>
            <person name="Ram K.R."/>
            <person name="Rand D."/>
            <person name="Rasmussen M.D."/>
            <person name="Reed L.K."/>
            <person name="Reenan R."/>
            <person name="Reily A."/>
            <person name="Remington K.A."/>
            <person name="Rieger T.T."/>
            <person name="Ritchie M.G."/>
            <person name="Robin C."/>
            <person name="Rogers Y.H."/>
            <person name="Rohde C."/>
            <person name="Rozas J."/>
            <person name="Rubenfield M.J."/>
            <person name="Ruiz A."/>
            <person name="Russo S."/>
            <person name="Salzberg S.L."/>
            <person name="Sanchez-Gracia A."/>
            <person name="Saranga D.J."/>
            <person name="Sato H."/>
            <person name="Schaeffer S.W."/>
            <person name="Schatz M.C."/>
            <person name="Schlenke T."/>
            <person name="Schwartz R."/>
            <person name="Segarra C."/>
            <person name="Singh R.S."/>
            <person name="Sirot L."/>
            <person name="Sirota M."/>
            <person name="Sisneros N.B."/>
            <person name="Smith C.D."/>
            <person name="Smith T.F."/>
            <person name="Spieth J."/>
            <person name="Stage D.E."/>
            <person name="Stark A."/>
            <person name="Stephan W."/>
            <person name="Strausberg R.L."/>
            <person name="Strempel S."/>
            <person name="Sturgill D."/>
            <person name="Sutton G."/>
            <person name="Sutton G.G."/>
            <person name="Tao W."/>
            <person name="Teichmann S."/>
            <person name="Tobari Y.N."/>
            <person name="Tomimura Y."/>
            <person name="Tsolas J.M."/>
            <person name="Valente V.L."/>
            <person name="Venter E."/>
            <person name="Venter J.C."/>
            <person name="Vicario S."/>
            <person name="Vieira F.G."/>
            <person name="Vilella A.J."/>
            <person name="Villasante A."/>
            <person name="Walenz B."/>
            <person name="Wang J."/>
            <person name="Wasserman M."/>
            <person name="Watts T."/>
            <person name="Wilson D."/>
            <person name="Wilson R.K."/>
            <person name="Wing R.A."/>
            <person name="Wolfner M.F."/>
            <person name="Wong A."/>
            <person name="Wong G.K."/>
            <person name="Wu C.I."/>
            <person name="Wu G."/>
            <person name="Yamamoto D."/>
            <person name="Yang H.P."/>
            <person name="Yang S.P."/>
            <person name="Yorke J.A."/>
            <person name="Yoshida K."/>
            <person name="Zdobnov E."/>
            <person name="Zhang P."/>
            <person name="Zhang Y."/>
            <person name="Zimin A.V."/>
            <person name="Baldwin J."/>
            <person name="Abdouelleil A."/>
            <person name="Abdulkadir J."/>
            <person name="Abebe A."/>
            <person name="Abera B."/>
            <person name="Abreu J."/>
            <person name="Acer S.C."/>
            <person name="Aftuck L."/>
            <person name="Alexander A."/>
            <person name="An P."/>
            <person name="Anderson E."/>
            <person name="Anderson S."/>
            <person name="Arachi H."/>
            <person name="Azer M."/>
            <person name="Bachantsang P."/>
            <person name="Barry A."/>
            <person name="Bayul T."/>
            <person name="Berlin A."/>
            <person name="Bessette D."/>
            <person name="Bloom T."/>
            <person name="Blye J."/>
            <person name="Boguslavskiy L."/>
            <person name="Bonnet C."/>
            <person name="Boukhgalter B."/>
            <person name="Bourzgui I."/>
            <person name="Brown A."/>
            <person name="Cahill P."/>
            <person name="Channer S."/>
            <person name="Cheshatsang Y."/>
            <person name="Chuda L."/>
            <person name="Citroen M."/>
            <person name="Collymore A."/>
            <person name="Cooke P."/>
            <person name="Costello M."/>
            <person name="D'Aco K."/>
            <person name="Daza R."/>
            <person name="De Haan G."/>
            <person name="DeGray S."/>
            <person name="DeMaso C."/>
            <person name="Dhargay N."/>
            <person name="Dooley K."/>
            <person name="Dooley E."/>
            <person name="Doricent M."/>
            <person name="Dorje P."/>
            <person name="Dorjee K."/>
            <person name="Dupes A."/>
            <person name="Elong R."/>
            <person name="Falk J."/>
            <person name="Farina A."/>
            <person name="Faro S."/>
            <person name="Ferguson D."/>
            <person name="Fisher S."/>
            <person name="Foley C.D."/>
            <person name="Franke A."/>
            <person name="Friedrich D."/>
            <person name="Gadbois L."/>
            <person name="Gearin G."/>
            <person name="Gearin C.R."/>
            <person name="Giannoukos G."/>
            <person name="Goode T."/>
            <person name="Graham J."/>
            <person name="Grandbois E."/>
            <person name="Grewal S."/>
            <person name="Gyaltsen K."/>
            <person name="Hafez N."/>
            <person name="Hagos B."/>
            <person name="Hall J."/>
            <person name="Henson C."/>
            <person name="Hollinger A."/>
            <person name="Honan T."/>
            <person name="Huard M.D."/>
            <person name="Hughes L."/>
            <person name="Hurhula B."/>
            <person name="Husby M.E."/>
            <person name="Kamat A."/>
            <person name="Kanga B."/>
            <person name="Kashin S."/>
            <person name="Khazanovich D."/>
            <person name="Kisner P."/>
            <person name="Lance K."/>
            <person name="Lara M."/>
            <person name="Lee W."/>
            <person name="Lennon N."/>
            <person name="Letendre F."/>
            <person name="LeVine R."/>
            <person name="Lipovsky A."/>
            <person name="Liu X."/>
            <person name="Liu J."/>
            <person name="Liu S."/>
            <person name="Lokyitsang T."/>
            <person name="Lokyitsang Y."/>
            <person name="Lubonja R."/>
            <person name="Lui A."/>
            <person name="MacDonald P."/>
            <person name="Magnisalis V."/>
            <person name="Maru K."/>
            <person name="Matthews C."/>
            <person name="McCusker W."/>
            <person name="McDonough S."/>
            <person name="Mehta T."/>
            <person name="Meldrim J."/>
            <person name="Meneus L."/>
            <person name="Mihai O."/>
            <person name="Mihalev A."/>
            <person name="Mihova T."/>
            <person name="Mittelman R."/>
            <person name="Mlenga V."/>
            <person name="Montmayeur A."/>
            <person name="Mulrain L."/>
            <person name="Navidi A."/>
            <person name="Naylor J."/>
            <person name="Negash T."/>
            <person name="Nguyen T."/>
            <person name="Nguyen N."/>
            <person name="Nicol R."/>
            <person name="Norbu C."/>
            <person name="Norbu N."/>
            <person name="Novod N."/>
            <person name="O'Neill B."/>
            <person name="Osman S."/>
            <person name="Markiewicz E."/>
            <person name="Oyono O.L."/>
            <person name="Patti C."/>
            <person name="Phunkhang P."/>
            <person name="Pierre F."/>
            <person name="Priest M."/>
            <person name="Raghuraman S."/>
            <person name="Rege F."/>
            <person name="Reyes R."/>
            <person name="Rise C."/>
            <person name="Rogov P."/>
            <person name="Ross K."/>
            <person name="Ryan E."/>
            <person name="Settipalli S."/>
            <person name="Shea T."/>
            <person name="Sherpa N."/>
            <person name="Shi L."/>
            <person name="Shih D."/>
            <person name="Sparrow T."/>
            <person name="Spaulding J."/>
            <person name="Stalker J."/>
            <person name="Stange-Thomann N."/>
            <person name="Stavropoulos S."/>
            <person name="Stone C."/>
            <person name="Strader C."/>
            <person name="Tesfaye S."/>
            <person name="Thomson T."/>
            <person name="Thoulutsang Y."/>
            <person name="Thoulutsang D."/>
            <person name="Topham K."/>
            <person name="Topping I."/>
            <person name="Tsamla T."/>
            <person name="Vassiliev H."/>
            <person name="Vo A."/>
            <person name="Wangchuk T."/>
            <person name="Wangdi T."/>
            <person name="Weiand M."/>
            <person name="Wilkinson J."/>
            <person name="Wilson A."/>
            <person name="Yadav S."/>
            <person name="Young G."/>
            <person name="Yu Q."/>
            <person name="Zembek L."/>
            <person name="Zhong D."/>
            <person name="Zimmer A."/>
            <person name="Zwirko Z."/>
            <person name="Jaffe D.B."/>
            <person name="Alvarez P."/>
            <person name="Brockman W."/>
            <person name="Butler J."/>
            <person name="Chin C."/>
            <person name="Gnerre S."/>
            <person name="Grabherr M."/>
            <person name="Kleber M."/>
            <person name="Mauceli E."/>
            <person name="MacCallum I."/>
        </authorList>
    </citation>
    <scope>NUCLEOTIDE SEQUENCE [LARGE SCALE GENOMIC DNA]</scope>
    <source>
        <strain evidence="4">Tucson 14024-0371.13</strain>
    </source>
</reference>
<sequence length="543" mass="61096">MEEKVQPKFLLPPPKFDKPNGPSQANTHFLTPCGMTLLPRAKQPPPMYGARGATVPAKFLPKEQNVPSPVPETPPIYDCPPVPEHCYTCGMQLANSQDMKRHLEQHEECPAEDCDFAALHNILERHIEANHITGAYKKVKKVWTAEDLAAWRAERRKKYPTAANVELARLAKEQRIKRGERLEASKSRFGRREDRERSRWGQNKQASKAKSRQRRKDHTHERKKSQSSTKTVAEKKEQRPVSENQASQPQAKQDEEDTSSSELKKFQGTGHMSDYKHFKDKAKKEDNAIFGLVGMYGSESDEETESDSEDSEEQKEDEVPMAEEVSDKRQTDDSSHSSTNVNISENIDNNPTEDKSSAVERASSSNEAPEEEPIQRITETPTDPIIGISENFDNKLIEEKPSAVEKGSSSDEASGEEPIQRITEATTGTVQPEPGNAELSDEAPAEEPIQRVTESINETLEPSTSSEATKPKQPEKRPAPKRFYGLNYKRARRTTPQNTMLSKLLAKDIIHERNVLLQCVRHVCQSNFFGIGQPPKEPPACDN</sequence>
<dbReference type="KEGG" id="dan:6493674"/>
<dbReference type="AlphaFoldDB" id="B3M874"/>